<comment type="caution">
    <text evidence="3">The sequence shown here is derived from an EMBL/GenBank/DDBJ whole genome shotgun (WGS) entry which is preliminary data.</text>
</comment>
<accession>A0AAV2YNK6</accession>
<feature type="compositionally biased region" description="Polar residues" evidence="1">
    <location>
        <begin position="200"/>
        <end position="213"/>
    </location>
</feature>
<gene>
    <name evidence="3" type="ORF">N0F65_002780</name>
</gene>
<keyword evidence="4" id="KW-1185">Reference proteome</keyword>
<dbReference type="Gene3D" id="3.30.1520.10">
    <property type="entry name" value="Phox-like domain"/>
    <property type="match status" value="1"/>
</dbReference>
<feature type="compositionally biased region" description="Acidic residues" evidence="1">
    <location>
        <begin position="229"/>
        <end position="238"/>
    </location>
</feature>
<evidence type="ECO:0000259" key="2">
    <source>
        <dbReference type="PROSITE" id="PS50195"/>
    </source>
</evidence>
<feature type="compositionally biased region" description="Low complexity" evidence="1">
    <location>
        <begin position="489"/>
        <end position="501"/>
    </location>
</feature>
<evidence type="ECO:0000313" key="3">
    <source>
        <dbReference type="EMBL" id="DAZ95046.1"/>
    </source>
</evidence>
<feature type="region of interest" description="Disordered" evidence="1">
    <location>
        <begin position="450"/>
        <end position="506"/>
    </location>
</feature>
<name>A0AAV2YNK6_9STRA</name>
<dbReference type="SUPFAM" id="SSF64268">
    <property type="entry name" value="PX domain"/>
    <property type="match status" value="1"/>
</dbReference>
<evidence type="ECO:0000313" key="4">
    <source>
        <dbReference type="Proteomes" id="UP001146120"/>
    </source>
</evidence>
<feature type="region of interest" description="Disordered" evidence="1">
    <location>
        <begin position="1"/>
        <end position="21"/>
    </location>
</feature>
<protein>
    <recommendedName>
        <fullName evidence="2">PX domain-containing protein</fullName>
    </recommendedName>
</protein>
<dbReference type="InterPro" id="IPR001683">
    <property type="entry name" value="PX_dom"/>
</dbReference>
<dbReference type="GO" id="GO:0035091">
    <property type="term" value="F:phosphatidylinositol binding"/>
    <property type="evidence" value="ECO:0007669"/>
    <property type="project" value="InterPro"/>
</dbReference>
<dbReference type="EMBL" id="DAKRPA010000220">
    <property type="protein sequence ID" value="DAZ95046.1"/>
    <property type="molecule type" value="Genomic_DNA"/>
</dbReference>
<feature type="domain" description="PX" evidence="2">
    <location>
        <begin position="254"/>
        <end position="412"/>
    </location>
</feature>
<sequence>MSPSVMAAVSSGRHMMDDASPTNAAVVRKRATDPALEDTFNCSDGLDDALAAMESELPPVRASRSRSLTDRKSSLFAVSTRASGSSVGVPPPPMGMGGIASAPPTMMGDARVNMTADASGTTTMTGQAGDVEPTGMRRTMSAEFTLSMLQQELGYPRRKSSLHTSRPPSSNEKRRAGSWFVEDSPRNSGAWNANGNGNGTESAPHSRSTTLTEPDNEDDCDGHAADDAAQVDDDDDATDDGREAYEITASEDDNFLDYRLAIVTGYTRGTDGVVYYEIIVKSTAHGPLSAYKVRRRYSEFRALHRALAKIMPTSNRISFSGMLTASAFQNDDVSECSLRFSQSRSRGREDEFHLPPLPDKGGIWSYFQTDNATFLERRAKYFHAIIVAAQNHAQARRSRLLNDFLGTPPDSVARDTSVENSYVSLNRFAAPKIRFSVEVQERREKALNISLKRSHRRCGSPHDHMGSDTYSPRTLRSPAPSSPLPTIVSAPPSQEPQSASAKVLRASDEAKAAPVVQGLNCVVNSPQGATSAETERPAGW</sequence>
<dbReference type="CDD" id="cd06093">
    <property type="entry name" value="PX_domain"/>
    <property type="match status" value="1"/>
</dbReference>
<dbReference type="SMART" id="SM00312">
    <property type="entry name" value="PX"/>
    <property type="match status" value="1"/>
</dbReference>
<dbReference type="Proteomes" id="UP001146120">
    <property type="component" value="Unassembled WGS sequence"/>
</dbReference>
<reference evidence="3" key="2">
    <citation type="journal article" date="2023" name="Microbiol Resour">
        <title>Decontamination and Annotation of the Draft Genome Sequence of the Oomycete Lagenidium giganteum ARSEF 373.</title>
        <authorList>
            <person name="Morgan W.R."/>
            <person name="Tartar A."/>
        </authorList>
    </citation>
    <scope>NUCLEOTIDE SEQUENCE</scope>
    <source>
        <strain evidence="3">ARSEF 373</strain>
    </source>
</reference>
<dbReference type="InterPro" id="IPR036871">
    <property type="entry name" value="PX_dom_sf"/>
</dbReference>
<organism evidence="3 4">
    <name type="scientific">Lagenidium giganteum</name>
    <dbReference type="NCBI Taxonomy" id="4803"/>
    <lineage>
        <taxon>Eukaryota</taxon>
        <taxon>Sar</taxon>
        <taxon>Stramenopiles</taxon>
        <taxon>Oomycota</taxon>
        <taxon>Peronosporomycetes</taxon>
        <taxon>Pythiales</taxon>
        <taxon>Pythiaceae</taxon>
    </lineage>
</organism>
<feature type="region of interest" description="Disordered" evidence="1">
    <location>
        <begin position="155"/>
        <end position="240"/>
    </location>
</feature>
<reference evidence="3" key="1">
    <citation type="submission" date="2022-11" db="EMBL/GenBank/DDBJ databases">
        <authorList>
            <person name="Morgan W.R."/>
            <person name="Tartar A."/>
        </authorList>
    </citation>
    <scope>NUCLEOTIDE SEQUENCE</scope>
    <source>
        <strain evidence="3">ARSEF 373</strain>
    </source>
</reference>
<dbReference type="AlphaFoldDB" id="A0AAV2YNK6"/>
<evidence type="ECO:0000256" key="1">
    <source>
        <dbReference type="SAM" id="MobiDB-lite"/>
    </source>
</evidence>
<dbReference type="PROSITE" id="PS50195">
    <property type="entry name" value="PX"/>
    <property type="match status" value="1"/>
</dbReference>
<proteinExistence type="predicted"/>